<evidence type="ECO:0000259" key="3">
    <source>
        <dbReference type="PROSITE" id="PS51755"/>
    </source>
</evidence>
<dbReference type="GO" id="GO:0000160">
    <property type="term" value="P:phosphorelay signal transduction system"/>
    <property type="evidence" value="ECO:0007669"/>
    <property type="project" value="InterPro"/>
</dbReference>
<proteinExistence type="predicted"/>
<dbReference type="Gene3D" id="1.25.40.10">
    <property type="entry name" value="Tetratricopeptide repeat domain"/>
    <property type="match status" value="1"/>
</dbReference>
<evidence type="ECO:0000256" key="1">
    <source>
        <dbReference type="ARBA" id="ARBA00023125"/>
    </source>
</evidence>
<dbReference type="InterPro" id="IPR036388">
    <property type="entry name" value="WH-like_DNA-bd_sf"/>
</dbReference>
<gene>
    <name evidence="4" type="ORF">CUC53_04585</name>
</gene>
<dbReference type="InterPro" id="IPR001867">
    <property type="entry name" value="OmpR/PhoB-type_DNA-bd"/>
</dbReference>
<dbReference type="NCBIfam" id="NF009037">
    <property type="entry name" value="PRK12370.1"/>
    <property type="match status" value="1"/>
</dbReference>
<evidence type="ECO:0000313" key="4">
    <source>
        <dbReference type="EMBL" id="PJG59943.1"/>
    </source>
</evidence>
<dbReference type="CDD" id="cd00383">
    <property type="entry name" value="trans_reg_C"/>
    <property type="match status" value="1"/>
</dbReference>
<dbReference type="Proteomes" id="UP000235861">
    <property type="component" value="Unassembled WGS sequence"/>
</dbReference>
<dbReference type="EMBL" id="PGGC01000040">
    <property type="protein sequence ID" value="PJG59943.1"/>
    <property type="molecule type" value="Genomic_DNA"/>
</dbReference>
<dbReference type="InterPro" id="IPR011990">
    <property type="entry name" value="TPR-like_helical_dom_sf"/>
</dbReference>
<dbReference type="GO" id="GO:0003677">
    <property type="term" value="F:DNA binding"/>
    <property type="evidence" value="ECO:0007669"/>
    <property type="project" value="UniProtKB-UniRule"/>
</dbReference>
<dbReference type="RefSeq" id="WP_100293059.1">
    <property type="nucleotide sequence ID" value="NZ_PGGC01000040.1"/>
</dbReference>
<dbReference type="OrthoDB" id="6593698at2"/>
<accession>A0A2H9U7C0</accession>
<protein>
    <submittedName>
        <fullName evidence="4">Transcriptional regulator HilA</fullName>
    </submittedName>
</protein>
<feature type="domain" description="OmpR/PhoB-type" evidence="3">
    <location>
        <begin position="10"/>
        <end position="106"/>
    </location>
</feature>
<dbReference type="GO" id="GO:0006355">
    <property type="term" value="P:regulation of DNA-templated transcription"/>
    <property type="evidence" value="ECO:0007669"/>
    <property type="project" value="InterPro"/>
</dbReference>
<dbReference type="Gene3D" id="1.10.10.10">
    <property type="entry name" value="Winged helix-like DNA-binding domain superfamily/Winged helix DNA-binding domain"/>
    <property type="match status" value="1"/>
</dbReference>
<keyword evidence="1 2" id="KW-0238">DNA-binding</keyword>
<name>A0A2H9U7C0_9GAMM</name>
<comment type="caution">
    <text evidence="4">The sequence shown here is derived from an EMBL/GenBank/DDBJ whole genome shotgun (WGS) entry which is preliminary data.</text>
</comment>
<keyword evidence="5" id="KW-1185">Reference proteome</keyword>
<evidence type="ECO:0000256" key="2">
    <source>
        <dbReference type="PROSITE-ProRule" id="PRU01091"/>
    </source>
</evidence>
<dbReference type="SUPFAM" id="SSF46894">
    <property type="entry name" value="C-terminal effector domain of the bipartite response regulators"/>
    <property type="match status" value="1"/>
</dbReference>
<dbReference type="SUPFAM" id="SSF48452">
    <property type="entry name" value="TPR-like"/>
    <property type="match status" value="1"/>
</dbReference>
<dbReference type="InterPro" id="IPR016032">
    <property type="entry name" value="Sig_transdc_resp-reg_C-effctor"/>
</dbReference>
<dbReference type="AlphaFoldDB" id="A0A2H9U7C0"/>
<dbReference type="PROSITE" id="PS51755">
    <property type="entry name" value="OMPR_PHOB"/>
    <property type="match status" value="1"/>
</dbReference>
<dbReference type="SMART" id="SM00862">
    <property type="entry name" value="Trans_reg_C"/>
    <property type="match status" value="1"/>
</dbReference>
<feature type="DNA-binding region" description="OmpR/PhoB-type" evidence="2">
    <location>
        <begin position="10"/>
        <end position="106"/>
    </location>
</feature>
<organism evidence="4 5">
    <name type="scientific">Aeromonas cavernicola</name>
    <dbReference type="NCBI Taxonomy" id="1006623"/>
    <lineage>
        <taxon>Bacteria</taxon>
        <taxon>Pseudomonadati</taxon>
        <taxon>Pseudomonadota</taxon>
        <taxon>Gammaproteobacteria</taxon>
        <taxon>Aeromonadales</taxon>
        <taxon>Aeromonadaceae</taxon>
        <taxon>Aeromonas</taxon>
    </lineage>
</organism>
<reference evidence="4 5" key="1">
    <citation type="submission" date="2017-11" db="EMBL/GenBank/DDBJ databases">
        <title>Draft genome sequence of environmental isolate Aeromonas cavernicola sp. nov. MDC 2508.</title>
        <authorList>
            <person name="Colston S.M."/>
            <person name="Navarro A."/>
            <person name="Martinez-Murcia A.J."/>
            <person name="Graf J."/>
        </authorList>
    </citation>
    <scope>NUCLEOTIDE SEQUENCE [LARGE SCALE GENOMIC DNA]</scope>
    <source>
        <strain evidence="4 5">MDC 2508</strain>
    </source>
</reference>
<sequence length="564" mass="63498">MISCTDSHTDKQYVFGDFVLYASGALVHQKRQVHVPPKELAVLILLLDAAGGLVSKDTILNRAWADSDVNEESLTRCIYVLRRMLMESKHCRYIDTVYGKGYRFSRHVAIVSKPRAQVPHTSIAILPFCTHPQLNAVNLHHTLIQTFSQYSPFGLTVLPAVITQHCHDLSDIMALIEQFNPDYYLAGKTVFMGNSLQLRFELVRSTGHQLIHHESIELCVDQPLSSLQNRIAALIPSRIPEVQWNSTQANTFDSLDSAVLYLHAQHELKRYTPSSLQLALSLLRQCVCISPEQAPVYCSLAECYLSMSQLGLFDQQQALTNVRQAVNKAIELAPSNPHALGLLALISCIHSEYMVAMALFKQARFLAPDSATLDYYYAWHLFLSGDLLQAKQSLQDCLTRDPAHIAASALKICLTYYTSSLDEAITLGWRQLSQYGQEHPVLQSVQALLLALQKKTAQAEELIQVIHASGENTGLIAVNLCYAQYSLQGDAALPLLQTFLNNIDSRHVRASLLPLIKIVHGKDAVLDFWRQLDRDAYHWMRAWRHDPRLKNLAKEIERQHSETA</sequence>
<dbReference type="Pfam" id="PF00486">
    <property type="entry name" value="Trans_reg_C"/>
    <property type="match status" value="1"/>
</dbReference>
<evidence type="ECO:0000313" key="5">
    <source>
        <dbReference type="Proteomes" id="UP000235861"/>
    </source>
</evidence>